<dbReference type="PANTHER" id="PTHR30146">
    <property type="entry name" value="LACI-RELATED TRANSCRIPTIONAL REPRESSOR"/>
    <property type="match status" value="1"/>
</dbReference>
<dbReference type="OrthoDB" id="9798934at2"/>
<dbReference type="SUPFAM" id="SSF47413">
    <property type="entry name" value="lambda repressor-like DNA-binding domains"/>
    <property type="match status" value="1"/>
</dbReference>
<dbReference type="PROSITE" id="PS50932">
    <property type="entry name" value="HTH_LACI_2"/>
    <property type="match status" value="1"/>
</dbReference>
<reference evidence="5 6" key="1">
    <citation type="submission" date="2016-10" db="EMBL/GenBank/DDBJ databases">
        <authorList>
            <person name="de Groot N.N."/>
        </authorList>
    </citation>
    <scope>NUCLEOTIDE SEQUENCE [LARGE SCALE GENOMIC DNA]</scope>
    <source>
        <strain evidence="5 6">DSM 19219</strain>
    </source>
</reference>
<dbReference type="EMBL" id="FNNI01000008">
    <property type="protein sequence ID" value="SDX93673.1"/>
    <property type="molecule type" value="Genomic_DNA"/>
</dbReference>
<dbReference type="SUPFAM" id="SSF53822">
    <property type="entry name" value="Periplasmic binding protein-like I"/>
    <property type="match status" value="1"/>
</dbReference>
<protein>
    <submittedName>
        <fullName evidence="5">Transcriptional regulator, LacI family</fullName>
    </submittedName>
</protein>
<dbReference type="Proteomes" id="UP000198500">
    <property type="component" value="Unassembled WGS sequence"/>
</dbReference>
<evidence type="ECO:0000256" key="3">
    <source>
        <dbReference type="ARBA" id="ARBA00023163"/>
    </source>
</evidence>
<organism evidence="5 6">
    <name type="scientific">Aidingimonas halophila</name>
    <dbReference type="NCBI Taxonomy" id="574349"/>
    <lineage>
        <taxon>Bacteria</taxon>
        <taxon>Pseudomonadati</taxon>
        <taxon>Pseudomonadota</taxon>
        <taxon>Gammaproteobacteria</taxon>
        <taxon>Oceanospirillales</taxon>
        <taxon>Halomonadaceae</taxon>
        <taxon>Aidingimonas</taxon>
    </lineage>
</organism>
<dbReference type="InterPro" id="IPR001761">
    <property type="entry name" value="Peripla_BP/Lac1_sug-bd_dom"/>
</dbReference>
<dbReference type="GO" id="GO:0003700">
    <property type="term" value="F:DNA-binding transcription factor activity"/>
    <property type="evidence" value="ECO:0007669"/>
    <property type="project" value="TreeGrafter"/>
</dbReference>
<dbReference type="Pfam" id="PF00532">
    <property type="entry name" value="Peripla_BP_1"/>
    <property type="match status" value="1"/>
</dbReference>
<name>A0A1H3FRJ4_9GAMM</name>
<keyword evidence="1" id="KW-0805">Transcription regulation</keyword>
<dbReference type="STRING" id="574349.SAMN05443545_108126"/>
<dbReference type="GO" id="GO:0000976">
    <property type="term" value="F:transcription cis-regulatory region binding"/>
    <property type="evidence" value="ECO:0007669"/>
    <property type="project" value="TreeGrafter"/>
</dbReference>
<proteinExistence type="predicted"/>
<dbReference type="CDD" id="cd01392">
    <property type="entry name" value="HTH_LacI"/>
    <property type="match status" value="1"/>
</dbReference>
<dbReference type="RefSeq" id="WP_092571494.1">
    <property type="nucleotide sequence ID" value="NZ_BMXH01000015.1"/>
</dbReference>
<evidence type="ECO:0000313" key="6">
    <source>
        <dbReference type="Proteomes" id="UP000198500"/>
    </source>
</evidence>
<keyword evidence="2" id="KW-0238">DNA-binding</keyword>
<sequence length="348" mass="38114">MTVDASIPPQATIRQVAADAGVSKTSVSRYFGGERERLSVGMQQRIQASAERLGYRPNQMARGLKGGHSRLIGMVMADIRNPFSIDVMHGAEQACREHGLSLVVCNTDNDPAQEREHLALLTSYRVEGLIINAAGHPSRELSALADRGTPLVLLDRTLSDYDADVVALDNRQAIDAALNHLQTQGYRHLLYVSEPPSQASSRQTRLERFHQQLETHQLSGTTVTLDLIDETQRLDNAIDDFLADATHSDSPKAILCGNGNITLAVARTLVRHGVELGNVGLMGIDELPWAELVGPGITTLAQPTDLIGRAAIDTLLQRREDKDGTLPSRHILYHGRLNARGSTQRHER</sequence>
<accession>A0A1H3FRJ4</accession>
<dbReference type="Gene3D" id="1.10.260.40">
    <property type="entry name" value="lambda repressor-like DNA-binding domains"/>
    <property type="match status" value="1"/>
</dbReference>
<evidence type="ECO:0000256" key="1">
    <source>
        <dbReference type="ARBA" id="ARBA00023015"/>
    </source>
</evidence>
<keyword evidence="6" id="KW-1185">Reference proteome</keyword>
<dbReference type="SMART" id="SM00354">
    <property type="entry name" value="HTH_LACI"/>
    <property type="match status" value="1"/>
</dbReference>
<dbReference type="InterPro" id="IPR000843">
    <property type="entry name" value="HTH_LacI"/>
</dbReference>
<keyword evidence="3" id="KW-0804">Transcription</keyword>
<dbReference type="Gene3D" id="3.40.50.2300">
    <property type="match status" value="2"/>
</dbReference>
<evidence type="ECO:0000256" key="2">
    <source>
        <dbReference type="ARBA" id="ARBA00023125"/>
    </source>
</evidence>
<feature type="domain" description="HTH lacI-type" evidence="4">
    <location>
        <begin position="11"/>
        <end position="66"/>
    </location>
</feature>
<evidence type="ECO:0000259" key="4">
    <source>
        <dbReference type="PROSITE" id="PS50932"/>
    </source>
</evidence>
<dbReference type="InterPro" id="IPR010982">
    <property type="entry name" value="Lambda_DNA-bd_dom_sf"/>
</dbReference>
<dbReference type="Pfam" id="PF00356">
    <property type="entry name" value="LacI"/>
    <property type="match status" value="1"/>
</dbReference>
<dbReference type="InterPro" id="IPR028082">
    <property type="entry name" value="Peripla_BP_I"/>
</dbReference>
<gene>
    <name evidence="5" type="ORF">SAMN05443545_108126</name>
</gene>
<dbReference type="CDD" id="cd06283">
    <property type="entry name" value="PBP1_RegR_EndR_KdgR-like"/>
    <property type="match status" value="1"/>
</dbReference>
<evidence type="ECO:0000313" key="5">
    <source>
        <dbReference type="EMBL" id="SDX93673.1"/>
    </source>
</evidence>
<dbReference type="AlphaFoldDB" id="A0A1H3FRJ4"/>
<dbReference type="PANTHER" id="PTHR30146:SF145">
    <property type="entry name" value="RIBOSE OPERON REPRESSOR"/>
    <property type="match status" value="1"/>
</dbReference>